<proteinExistence type="predicted"/>
<gene>
    <name evidence="6" type="ORF">BTO20_30030</name>
</gene>
<keyword evidence="4" id="KW-0503">Monooxygenase</keyword>
<keyword evidence="1" id="KW-0285">Flavoprotein</keyword>
<dbReference type="Gene3D" id="3.20.20.30">
    <property type="entry name" value="Luciferase-like domain"/>
    <property type="match status" value="1"/>
</dbReference>
<dbReference type="NCBIfam" id="TIGR03560">
    <property type="entry name" value="F420_Rv1855c"/>
    <property type="match status" value="1"/>
</dbReference>
<evidence type="ECO:0000256" key="2">
    <source>
        <dbReference type="ARBA" id="ARBA00022643"/>
    </source>
</evidence>
<evidence type="ECO:0000259" key="5">
    <source>
        <dbReference type="Pfam" id="PF00296"/>
    </source>
</evidence>
<sequence length="329" mass="36223">MRFGLFIPQGWRLDLVGTPTEQHWPVMRDLAAYADAGEWDSLWVYDHFHTVPVPTDEATHEAWTLMAAYAATTSRIKLGQMCTAMSYRNPVYLAKVAATVDVISGGRVQMGIGGGWYEHEWRAYGYGFPSAGVRLARLDEGVQIMRDAWRDGRVSLDGKHYQVDGAIVAPKPLQDGGIPLWIAGGGEKVTLRIAARYAQYTNFTSEPDGFAHKSQILAEHCKEVGTDYGAIVRSANFNAVVGTSESDVAERLERIRARQIPVAGEPAVDAMLANVASPDSATGTPEQVVERLKRLRDLGCEYAIVYFPEAAYDRSGIELFEREVIPALG</sequence>
<dbReference type="EMBL" id="CP020809">
    <property type="protein sequence ID" value="ART72228.1"/>
    <property type="molecule type" value="Genomic_DNA"/>
</dbReference>
<evidence type="ECO:0000313" key="7">
    <source>
        <dbReference type="Proteomes" id="UP000195331"/>
    </source>
</evidence>
<accession>A0A1Y0CAF0</accession>
<reference evidence="6 7" key="1">
    <citation type="submission" date="2017-04" db="EMBL/GenBank/DDBJ databases">
        <title>Whole Genome Sequence of 1,4-Dioxane Degrading Bacterium Mycobacterium dioxanotrophicus PH-06.</title>
        <authorList>
            <person name="He Y."/>
        </authorList>
    </citation>
    <scope>NUCLEOTIDE SEQUENCE [LARGE SCALE GENOMIC DNA]</scope>
    <source>
        <strain evidence="6 7">PH-06</strain>
    </source>
</reference>
<dbReference type="OrthoDB" id="4029802at2"/>
<keyword evidence="2" id="KW-0288">FMN</keyword>
<evidence type="ECO:0000256" key="4">
    <source>
        <dbReference type="ARBA" id="ARBA00023033"/>
    </source>
</evidence>
<dbReference type="PANTHER" id="PTHR42847">
    <property type="entry name" value="ALKANESULFONATE MONOOXYGENASE"/>
    <property type="match status" value="1"/>
</dbReference>
<dbReference type="InterPro" id="IPR050172">
    <property type="entry name" value="SsuD_RutA_monooxygenase"/>
</dbReference>
<organism evidence="6 7">
    <name type="scientific">Mycobacterium dioxanotrophicus</name>
    <dbReference type="NCBI Taxonomy" id="482462"/>
    <lineage>
        <taxon>Bacteria</taxon>
        <taxon>Bacillati</taxon>
        <taxon>Actinomycetota</taxon>
        <taxon>Actinomycetes</taxon>
        <taxon>Mycobacteriales</taxon>
        <taxon>Mycobacteriaceae</taxon>
        <taxon>Mycobacterium</taxon>
    </lineage>
</organism>
<evidence type="ECO:0000313" key="6">
    <source>
        <dbReference type="EMBL" id="ART72228.1"/>
    </source>
</evidence>
<dbReference type="Proteomes" id="UP000195331">
    <property type="component" value="Chromosome"/>
</dbReference>
<keyword evidence="7" id="KW-1185">Reference proteome</keyword>
<dbReference type="Pfam" id="PF00296">
    <property type="entry name" value="Bac_luciferase"/>
    <property type="match status" value="1"/>
</dbReference>
<dbReference type="KEGG" id="mdx:BTO20_30030"/>
<feature type="domain" description="Luciferase-like" evidence="5">
    <location>
        <begin position="1"/>
        <end position="300"/>
    </location>
</feature>
<evidence type="ECO:0000256" key="3">
    <source>
        <dbReference type="ARBA" id="ARBA00023002"/>
    </source>
</evidence>
<dbReference type="InterPro" id="IPR019952">
    <property type="entry name" value="F420_OxRdatse_Rv1855c_pred"/>
</dbReference>
<dbReference type="InterPro" id="IPR036661">
    <property type="entry name" value="Luciferase-like_sf"/>
</dbReference>
<dbReference type="PANTHER" id="PTHR42847:SF8">
    <property type="entry name" value="CONSERVED PROTEIN"/>
    <property type="match status" value="1"/>
</dbReference>
<name>A0A1Y0CAF0_9MYCO</name>
<dbReference type="AlphaFoldDB" id="A0A1Y0CAF0"/>
<dbReference type="SUPFAM" id="SSF51679">
    <property type="entry name" value="Bacterial luciferase-like"/>
    <property type="match status" value="1"/>
</dbReference>
<protein>
    <submittedName>
        <fullName evidence="6">LLM class F420-dependent oxidoreductase</fullName>
    </submittedName>
</protein>
<dbReference type="RefSeq" id="WP_087079549.1">
    <property type="nucleotide sequence ID" value="NZ_CP020809.1"/>
</dbReference>
<dbReference type="InterPro" id="IPR011251">
    <property type="entry name" value="Luciferase-like_dom"/>
</dbReference>
<evidence type="ECO:0000256" key="1">
    <source>
        <dbReference type="ARBA" id="ARBA00022630"/>
    </source>
</evidence>
<dbReference type="GO" id="GO:0008726">
    <property type="term" value="F:alkanesulfonate monooxygenase activity"/>
    <property type="evidence" value="ECO:0007669"/>
    <property type="project" value="TreeGrafter"/>
</dbReference>
<keyword evidence="3" id="KW-0560">Oxidoreductase</keyword>
<dbReference type="GO" id="GO:0046306">
    <property type="term" value="P:alkanesulfonate catabolic process"/>
    <property type="evidence" value="ECO:0007669"/>
    <property type="project" value="TreeGrafter"/>
</dbReference>